<accession>A0A2T7C0X1</accession>
<dbReference type="Proteomes" id="UP000244336">
    <property type="component" value="Chromosome 9"/>
</dbReference>
<dbReference type="Gramene" id="PUZ36992">
    <property type="protein sequence ID" value="PUZ36992"/>
    <property type="gene ID" value="GQ55_9G082400"/>
</dbReference>
<protein>
    <submittedName>
        <fullName evidence="2">Uncharacterized protein</fullName>
    </submittedName>
</protein>
<feature type="compositionally biased region" description="Basic and acidic residues" evidence="1">
    <location>
        <begin position="156"/>
        <end position="169"/>
    </location>
</feature>
<gene>
    <name evidence="2" type="ORF">GQ55_9G082400</name>
</gene>
<name>A0A2T7C0X1_9POAL</name>
<sequence length="169" mass="18325">MDLQNPKFRLLKRCKSSCLKRYSRRSSSRGTPASQGPHVIHTYSAASLFSVGVLSPGATPGSAVVTNGRGVNGPAQLFTSEEVQNQREAAGRQKKGQLVSLIRGKNSTRQARVAHVGVDLLGLAELTKGEAETAETAQELRKSWKKRAKSFPCTRDPIRLTRSDSPRGP</sequence>
<proteinExistence type="predicted"/>
<dbReference type="AlphaFoldDB" id="A0A2T7C0X1"/>
<evidence type="ECO:0000313" key="2">
    <source>
        <dbReference type="EMBL" id="PUZ36992.1"/>
    </source>
</evidence>
<keyword evidence="3" id="KW-1185">Reference proteome</keyword>
<dbReference type="EMBL" id="CM009757">
    <property type="protein sequence ID" value="PUZ36992.1"/>
    <property type="molecule type" value="Genomic_DNA"/>
</dbReference>
<feature type="region of interest" description="Disordered" evidence="1">
    <location>
        <begin position="140"/>
        <end position="169"/>
    </location>
</feature>
<reference evidence="2 3" key="1">
    <citation type="submission" date="2018-04" db="EMBL/GenBank/DDBJ databases">
        <title>WGS assembly of Panicum hallii var. hallii HAL2.</title>
        <authorList>
            <person name="Lovell J."/>
            <person name="Jenkins J."/>
            <person name="Lowry D."/>
            <person name="Mamidi S."/>
            <person name="Sreedasyam A."/>
            <person name="Weng X."/>
            <person name="Barry K."/>
            <person name="Bonette J."/>
            <person name="Campitelli B."/>
            <person name="Daum C."/>
            <person name="Gordon S."/>
            <person name="Gould B."/>
            <person name="Lipzen A."/>
            <person name="MacQueen A."/>
            <person name="Palacio-Mejia J."/>
            <person name="Plott C."/>
            <person name="Shakirov E."/>
            <person name="Shu S."/>
            <person name="Yoshinaga Y."/>
            <person name="Zane M."/>
            <person name="Rokhsar D."/>
            <person name="Grimwood J."/>
            <person name="Schmutz J."/>
            <person name="Juenger T."/>
        </authorList>
    </citation>
    <scope>NUCLEOTIDE SEQUENCE [LARGE SCALE GENOMIC DNA]</scope>
    <source>
        <strain evidence="3">cv. HAL2</strain>
    </source>
</reference>
<organism evidence="2 3">
    <name type="scientific">Panicum hallii var. hallii</name>
    <dbReference type="NCBI Taxonomy" id="1504633"/>
    <lineage>
        <taxon>Eukaryota</taxon>
        <taxon>Viridiplantae</taxon>
        <taxon>Streptophyta</taxon>
        <taxon>Embryophyta</taxon>
        <taxon>Tracheophyta</taxon>
        <taxon>Spermatophyta</taxon>
        <taxon>Magnoliopsida</taxon>
        <taxon>Liliopsida</taxon>
        <taxon>Poales</taxon>
        <taxon>Poaceae</taxon>
        <taxon>PACMAD clade</taxon>
        <taxon>Panicoideae</taxon>
        <taxon>Panicodae</taxon>
        <taxon>Paniceae</taxon>
        <taxon>Panicinae</taxon>
        <taxon>Panicum</taxon>
        <taxon>Panicum sect. Panicum</taxon>
    </lineage>
</organism>
<evidence type="ECO:0000256" key="1">
    <source>
        <dbReference type="SAM" id="MobiDB-lite"/>
    </source>
</evidence>
<evidence type="ECO:0000313" key="3">
    <source>
        <dbReference type="Proteomes" id="UP000244336"/>
    </source>
</evidence>